<dbReference type="Proteomes" id="UP001476798">
    <property type="component" value="Unassembled WGS sequence"/>
</dbReference>
<name>A0ABV0NAK3_9TELE</name>
<proteinExistence type="predicted"/>
<dbReference type="EMBL" id="JAHRIO010030235">
    <property type="protein sequence ID" value="MEQ2167578.1"/>
    <property type="molecule type" value="Genomic_DNA"/>
</dbReference>
<feature type="non-terminal residue" evidence="2">
    <location>
        <position position="1"/>
    </location>
</feature>
<reference evidence="2 3" key="1">
    <citation type="submission" date="2021-06" db="EMBL/GenBank/DDBJ databases">
        <authorList>
            <person name="Palmer J.M."/>
        </authorList>
    </citation>
    <scope>NUCLEOTIDE SEQUENCE [LARGE SCALE GENOMIC DNA]</scope>
    <source>
        <strain evidence="2 3">GA_2019</strain>
        <tissue evidence="2">Muscle</tissue>
    </source>
</reference>
<keyword evidence="3" id="KW-1185">Reference proteome</keyword>
<gene>
    <name evidence="2" type="ORF">GOODEAATRI_005470</name>
</gene>
<comment type="caution">
    <text evidence="2">The sequence shown here is derived from an EMBL/GenBank/DDBJ whole genome shotgun (WGS) entry which is preliminary data.</text>
</comment>
<feature type="compositionally biased region" description="Low complexity" evidence="1">
    <location>
        <begin position="18"/>
        <end position="30"/>
    </location>
</feature>
<protein>
    <submittedName>
        <fullName evidence="2">Uncharacterized protein</fullName>
    </submittedName>
</protein>
<organism evidence="2 3">
    <name type="scientific">Goodea atripinnis</name>
    <dbReference type="NCBI Taxonomy" id="208336"/>
    <lineage>
        <taxon>Eukaryota</taxon>
        <taxon>Metazoa</taxon>
        <taxon>Chordata</taxon>
        <taxon>Craniata</taxon>
        <taxon>Vertebrata</taxon>
        <taxon>Euteleostomi</taxon>
        <taxon>Actinopterygii</taxon>
        <taxon>Neopterygii</taxon>
        <taxon>Teleostei</taxon>
        <taxon>Neoteleostei</taxon>
        <taxon>Acanthomorphata</taxon>
        <taxon>Ovalentaria</taxon>
        <taxon>Atherinomorphae</taxon>
        <taxon>Cyprinodontiformes</taxon>
        <taxon>Goodeidae</taxon>
        <taxon>Goodea</taxon>
    </lineage>
</organism>
<sequence>VATFDVRWTGIDPGPGGSSTPYPSSPSSAPACTSDQCRSRSIGLLEEQLSGRQSRLAVSPWLVPPRLKRKTEEVTSHKVLRELGADGCTYHSVPHPLYIYD</sequence>
<accession>A0ABV0NAK3</accession>
<evidence type="ECO:0000256" key="1">
    <source>
        <dbReference type="SAM" id="MobiDB-lite"/>
    </source>
</evidence>
<evidence type="ECO:0000313" key="2">
    <source>
        <dbReference type="EMBL" id="MEQ2167578.1"/>
    </source>
</evidence>
<evidence type="ECO:0000313" key="3">
    <source>
        <dbReference type="Proteomes" id="UP001476798"/>
    </source>
</evidence>
<feature type="region of interest" description="Disordered" evidence="1">
    <location>
        <begin position="1"/>
        <end position="34"/>
    </location>
</feature>